<dbReference type="InterPro" id="IPR011009">
    <property type="entry name" value="Kinase-like_dom_sf"/>
</dbReference>
<dbReference type="SMART" id="SM00220">
    <property type="entry name" value="S_TKc"/>
    <property type="match status" value="1"/>
</dbReference>
<evidence type="ECO:0000259" key="6">
    <source>
        <dbReference type="PROSITE" id="PS50011"/>
    </source>
</evidence>
<organism evidence="7 8">
    <name type="scientific">Nocardia farcinica</name>
    <dbReference type="NCBI Taxonomy" id="37329"/>
    <lineage>
        <taxon>Bacteria</taxon>
        <taxon>Bacillati</taxon>
        <taxon>Actinomycetota</taxon>
        <taxon>Actinomycetes</taxon>
        <taxon>Mycobacteriales</taxon>
        <taxon>Nocardiaceae</taxon>
        <taxon>Nocardia</taxon>
    </lineage>
</organism>
<dbReference type="EMBL" id="LN868938">
    <property type="protein sequence ID" value="CRY77515.1"/>
    <property type="molecule type" value="Genomic_DNA"/>
</dbReference>
<evidence type="ECO:0000313" key="8">
    <source>
        <dbReference type="Proteomes" id="UP000057820"/>
    </source>
</evidence>
<feature type="domain" description="Protein kinase" evidence="6">
    <location>
        <begin position="7"/>
        <end position="268"/>
    </location>
</feature>
<dbReference type="GO" id="GO:0005524">
    <property type="term" value="F:ATP binding"/>
    <property type="evidence" value="ECO:0007669"/>
    <property type="project" value="UniProtKB-UniRule"/>
</dbReference>
<dbReference type="InterPro" id="IPR017441">
    <property type="entry name" value="Protein_kinase_ATP_BS"/>
</dbReference>
<dbReference type="Gene3D" id="1.25.40.10">
    <property type="entry name" value="Tetratricopeptide repeat domain"/>
    <property type="match status" value="1"/>
</dbReference>
<dbReference type="PANTHER" id="PTHR43289">
    <property type="entry name" value="MITOGEN-ACTIVATED PROTEIN KINASE KINASE KINASE 20-RELATED"/>
    <property type="match status" value="1"/>
</dbReference>
<dbReference type="InterPro" id="IPR011990">
    <property type="entry name" value="TPR-like_helical_dom_sf"/>
</dbReference>
<dbReference type="PROSITE" id="PS50011">
    <property type="entry name" value="PROTEIN_KINASE_DOM"/>
    <property type="match status" value="1"/>
</dbReference>
<evidence type="ECO:0000256" key="1">
    <source>
        <dbReference type="ARBA" id="ARBA00022679"/>
    </source>
</evidence>
<name>A0A0H5NNP0_NOCFR</name>
<feature type="binding site" evidence="5">
    <location>
        <position position="36"/>
    </location>
    <ligand>
        <name>ATP</name>
        <dbReference type="ChEBI" id="CHEBI:30616"/>
    </ligand>
</feature>
<evidence type="ECO:0000313" key="7">
    <source>
        <dbReference type="EMBL" id="CRY77515.1"/>
    </source>
</evidence>
<reference evidence="8" key="1">
    <citation type="submission" date="2015-03" db="EMBL/GenBank/DDBJ databases">
        <authorList>
            <consortium name="Pathogen Informatics"/>
        </authorList>
    </citation>
    <scope>NUCLEOTIDE SEQUENCE [LARGE SCALE GENOMIC DNA]</scope>
    <source>
        <strain evidence="8">NCTC11134</strain>
    </source>
</reference>
<dbReference type="Pfam" id="PF00069">
    <property type="entry name" value="Pkinase"/>
    <property type="match status" value="1"/>
</dbReference>
<sequence>MQVGGRYDLIRQVGAGGMGQVFEGFDRNLKRRVAVKLTHADLESDSEWTKRFLREAELMATVSHPGTPAIYDAGLTDTEPFRPYLVMEFVDGVTLDDLLVRRGRLPIGIVAALGAQTAAVLAATHRHRIYHRDLKPSNLMLCDNGTLKVLDFGLAVALDADRSRYTSTGQTIGTPAFMAPEQIESREISPQTDLYALGLILHELLTGERVFTGTNAFSVWSQQVSTPPPDIRVECPGIPADMAGLVMCMLEKKPESRPAGAAAVHAVLMRHACDIAELIDDVDSPARMYAVAVSAPGSSRTAPTMIAPVPDPVIPPTAAAETVVVPTDDLSRGDLHRAIEKARRLADESRYHPAVRHLHTALQAAIPLLGARDADIVDARIQLAGLRFESGAFDEAADLYRTLIDDLTAERGPYDDQVMFCQRRLAECLLQLGHSEDAMERFRRLQAQLEARYGPSDRRVSEVRELVGDLRRWT</sequence>
<accession>A0A0H5NNP0</accession>
<keyword evidence="3 7" id="KW-0418">Kinase</keyword>
<dbReference type="SUPFAM" id="SSF48452">
    <property type="entry name" value="TPR-like"/>
    <property type="match status" value="1"/>
</dbReference>
<dbReference type="SUPFAM" id="SSF56112">
    <property type="entry name" value="Protein kinase-like (PK-like)"/>
    <property type="match status" value="1"/>
</dbReference>
<keyword evidence="4 5" id="KW-0067">ATP-binding</keyword>
<evidence type="ECO:0000256" key="2">
    <source>
        <dbReference type="ARBA" id="ARBA00022741"/>
    </source>
</evidence>
<keyword evidence="1 7" id="KW-0808">Transferase</keyword>
<dbReference type="Gene3D" id="1.10.510.10">
    <property type="entry name" value="Transferase(Phosphotransferase) domain 1"/>
    <property type="match status" value="1"/>
</dbReference>
<dbReference type="GO" id="GO:0004674">
    <property type="term" value="F:protein serine/threonine kinase activity"/>
    <property type="evidence" value="ECO:0007669"/>
    <property type="project" value="UniProtKB-EC"/>
</dbReference>
<dbReference type="EC" id="2.7.11.1" evidence="7"/>
<dbReference type="Gene3D" id="3.30.200.20">
    <property type="entry name" value="Phosphorylase Kinase, domain 1"/>
    <property type="match status" value="1"/>
</dbReference>
<evidence type="ECO:0000256" key="4">
    <source>
        <dbReference type="ARBA" id="ARBA00022840"/>
    </source>
</evidence>
<dbReference type="KEGG" id="nfr:ERS450000_02440"/>
<dbReference type="InterPro" id="IPR000719">
    <property type="entry name" value="Prot_kinase_dom"/>
</dbReference>
<protein>
    <submittedName>
        <fullName evidence="7">Serine/threonine-protein kinase pknB</fullName>
        <ecNumber evidence="7">2.7.11.1</ecNumber>
    </submittedName>
</protein>
<dbReference type="RefSeq" id="WP_240327488.1">
    <property type="nucleotide sequence ID" value="NZ_CP031418.1"/>
</dbReference>
<dbReference type="PANTHER" id="PTHR43289:SF34">
    <property type="entry name" value="SERINE_THREONINE-PROTEIN KINASE YBDM-RELATED"/>
    <property type="match status" value="1"/>
</dbReference>
<keyword evidence="2 5" id="KW-0547">Nucleotide-binding</keyword>
<proteinExistence type="predicted"/>
<dbReference type="PROSITE" id="PS00107">
    <property type="entry name" value="PROTEIN_KINASE_ATP"/>
    <property type="match status" value="1"/>
</dbReference>
<evidence type="ECO:0000256" key="5">
    <source>
        <dbReference type="PROSITE-ProRule" id="PRU10141"/>
    </source>
</evidence>
<gene>
    <name evidence="7" type="primary">pknB_2</name>
    <name evidence="7" type="ORF">ERS450000_02440</name>
</gene>
<dbReference type="PROSITE" id="PS00108">
    <property type="entry name" value="PROTEIN_KINASE_ST"/>
    <property type="match status" value="1"/>
</dbReference>
<dbReference type="AlphaFoldDB" id="A0A0H5NNP0"/>
<dbReference type="Proteomes" id="UP000057820">
    <property type="component" value="Chromosome 1"/>
</dbReference>
<evidence type="ECO:0000256" key="3">
    <source>
        <dbReference type="ARBA" id="ARBA00022777"/>
    </source>
</evidence>
<dbReference type="InterPro" id="IPR008271">
    <property type="entry name" value="Ser/Thr_kinase_AS"/>
</dbReference>
<dbReference type="CDD" id="cd14014">
    <property type="entry name" value="STKc_PknB_like"/>
    <property type="match status" value="1"/>
</dbReference>